<accession>A0A6M8FE85</accession>
<dbReference type="EMBL" id="CP053697">
    <property type="protein sequence ID" value="QKE62492.1"/>
    <property type="molecule type" value="Genomic_DNA"/>
</dbReference>
<dbReference type="RefSeq" id="WP_173204338.1">
    <property type="nucleotide sequence ID" value="NZ_CP053697.2"/>
</dbReference>
<dbReference type="Proteomes" id="UP000501379">
    <property type="component" value="Chromosome"/>
</dbReference>
<evidence type="ECO:0000313" key="2">
    <source>
        <dbReference type="Proteomes" id="UP000501379"/>
    </source>
</evidence>
<name>A0A6M8FE85_9GAMM</name>
<gene>
    <name evidence="1" type="ORF">HNE05_03660</name>
</gene>
<keyword evidence="2" id="KW-1185">Reference proteome</keyword>
<dbReference type="AlphaFoldDB" id="A0A6M8FE85"/>
<sequence length="146" mass="16452">MNKPLSSAIILFLCFACGAAGYIYGYLSQPEQRIYPPVILSSMSEAKLFDSSFSSDELISTYNSSEILKILSNSAWTQPGIITKGSWKILLDNETKIHLSYYGNFFWIEGTKGFFLVHPDNKADYQALLGKIHIKTVAWRKIRNGT</sequence>
<reference evidence="1" key="1">
    <citation type="submission" date="2020-07" db="EMBL/GenBank/DDBJ databases">
        <title>Nitrate ammonifying Pseudomonas campi sp. nov. isolated from German agricultural grassland.</title>
        <authorList>
            <person name="Timsy T."/>
            <person name="Ulrich A."/>
            <person name="Spanner T."/>
            <person name="Foesel B."/>
            <person name="Kolb S."/>
            <person name="Horn M.A."/>
            <person name="Behrendt U."/>
        </authorList>
    </citation>
    <scope>NUCLEOTIDE SEQUENCE</scope>
    <source>
        <strain evidence="1">S1-A32-2</strain>
    </source>
</reference>
<proteinExistence type="predicted"/>
<evidence type="ECO:0000313" key="1">
    <source>
        <dbReference type="EMBL" id="QKE62492.1"/>
    </source>
</evidence>
<protein>
    <submittedName>
        <fullName evidence="1">Uncharacterized protein</fullName>
    </submittedName>
</protein>
<dbReference type="KEGG" id="pcam:HNE05_03660"/>
<organism evidence="1 2">
    <name type="scientific">Aquipseudomonas campi</name>
    <dbReference type="NCBI Taxonomy" id="2731681"/>
    <lineage>
        <taxon>Bacteria</taxon>
        <taxon>Pseudomonadati</taxon>
        <taxon>Pseudomonadota</taxon>
        <taxon>Gammaproteobacteria</taxon>
        <taxon>Pseudomonadales</taxon>
        <taxon>Pseudomonadaceae</taxon>
        <taxon>Aquipseudomonas</taxon>
    </lineage>
</organism>